<comment type="caution">
    <text evidence="4">The sequence shown here is derived from an EMBL/GenBank/DDBJ whole genome shotgun (WGS) entry which is preliminary data.</text>
</comment>
<evidence type="ECO:0000313" key="5">
    <source>
        <dbReference type="Proteomes" id="UP000657592"/>
    </source>
</evidence>
<feature type="domain" description="Fumarylacetoacetase-like C-terminal" evidence="3">
    <location>
        <begin position="80"/>
        <end position="304"/>
    </location>
</feature>
<dbReference type="PANTHER" id="PTHR42796">
    <property type="entry name" value="FUMARYLACETOACETATE HYDROLASE DOMAIN-CONTAINING PROTEIN 2A-RELATED"/>
    <property type="match status" value="1"/>
</dbReference>
<dbReference type="GO" id="GO:0046872">
    <property type="term" value="F:metal ion binding"/>
    <property type="evidence" value="ECO:0007669"/>
    <property type="project" value="UniProtKB-KW"/>
</dbReference>
<dbReference type="InterPro" id="IPR036663">
    <property type="entry name" value="Fumarylacetoacetase_C_sf"/>
</dbReference>
<dbReference type="SUPFAM" id="SSF56529">
    <property type="entry name" value="FAH"/>
    <property type="match status" value="1"/>
</dbReference>
<evidence type="ECO:0000259" key="3">
    <source>
        <dbReference type="Pfam" id="PF01557"/>
    </source>
</evidence>
<reference evidence="4" key="1">
    <citation type="journal article" date="2014" name="Int. J. Syst. Evol. Microbiol.">
        <title>Complete genome sequence of Corynebacterium casei LMG S-19264T (=DSM 44701T), isolated from a smear-ripened cheese.</title>
        <authorList>
            <consortium name="US DOE Joint Genome Institute (JGI-PGF)"/>
            <person name="Walter F."/>
            <person name="Albersmeier A."/>
            <person name="Kalinowski J."/>
            <person name="Ruckert C."/>
        </authorList>
    </citation>
    <scope>NUCLEOTIDE SEQUENCE</scope>
    <source>
        <strain evidence="4">CGMCC 1.15794</strain>
    </source>
</reference>
<comment type="similarity">
    <text evidence="1">Belongs to the FAH family.</text>
</comment>
<dbReference type="GO" id="GO:0044281">
    <property type="term" value="P:small molecule metabolic process"/>
    <property type="evidence" value="ECO:0007669"/>
    <property type="project" value="UniProtKB-ARBA"/>
</dbReference>
<dbReference type="Pfam" id="PF01557">
    <property type="entry name" value="FAA_hydrolase"/>
    <property type="match status" value="1"/>
</dbReference>
<proteinExistence type="inferred from homology"/>
<dbReference type="Gene3D" id="3.90.850.10">
    <property type="entry name" value="Fumarylacetoacetase-like, C-terminal domain"/>
    <property type="match status" value="1"/>
</dbReference>
<dbReference type="InterPro" id="IPR011234">
    <property type="entry name" value="Fumarylacetoacetase-like_C"/>
</dbReference>
<organism evidence="4 5">
    <name type="scientific">Microbacterium album</name>
    <dbReference type="NCBI Taxonomy" id="2053191"/>
    <lineage>
        <taxon>Bacteria</taxon>
        <taxon>Bacillati</taxon>
        <taxon>Actinomycetota</taxon>
        <taxon>Actinomycetes</taxon>
        <taxon>Micrococcales</taxon>
        <taxon>Microbacteriaceae</taxon>
        <taxon>Microbacterium</taxon>
    </lineage>
</organism>
<evidence type="ECO:0000256" key="1">
    <source>
        <dbReference type="ARBA" id="ARBA00010211"/>
    </source>
</evidence>
<dbReference type="InterPro" id="IPR051121">
    <property type="entry name" value="FAH"/>
</dbReference>
<evidence type="ECO:0000313" key="4">
    <source>
        <dbReference type="EMBL" id="GGH47242.1"/>
    </source>
</evidence>
<evidence type="ECO:0000256" key="2">
    <source>
        <dbReference type="ARBA" id="ARBA00022723"/>
    </source>
</evidence>
<accession>A0A917MPG2</accession>
<dbReference type="GO" id="GO:0016787">
    <property type="term" value="F:hydrolase activity"/>
    <property type="evidence" value="ECO:0007669"/>
    <property type="project" value="UniProtKB-KW"/>
</dbReference>
<keyword evidence="2" id="KW-0479">Metal-binding</keyword>
<dbReference type="RefSeq" id="WP_229663240.1">
    <property type="nucleotide sequence ID" value="NZ_BMJY01000011.1"/>
</dbReference>
<keyword evidence="5" id="KW-1185">Reference proteome</keyword>
<sequence length="310" mass="32487">MTGGYMIGRITQPGVETPSTAVVSGDAFALLGPEADDVNRLFGDLASWEERIGAALQGELRPLSEVRVEAPVAPRQLIQGGANYRKHVIDLAVAHAAPDGDLAEVRAAAEREMDQRAAFGLPFLFTGLPTAIASTADPLSLPAWSDAHDWELELAAVIGAPAFRVGPDEALSHVVGYTIVNDITTRDAIFPKGAPATFADWFRAKNSPGFFPTGPFVTPAQFVADPQSLALRLEVNGVVRQDESTADMVHGVAQLVSAASQITRLLPGDLILTGSPAGNGMHYGIALRDGDVMVGSITGLGAQTIRCVAG</sequence>
<dbReference type="EMBL" id="BMJY01000011">
    <property type="protein sequence ID" value="GGH47242.1"/>
    <property type="molecule type" value="Genomic_DNA"/>
</dbReference>
<dbReference type="PANTHER" id="PTHR42796:SF4">
    <property type="entry name" value="FUMARYLACETOACETATE HYDROLASE DOMAIN-CONTAINING PROTEIN 2A"/>
    <property type="match status" value="1"/>
</dbReference>
<keyword evidence="4" id="KW-0378">Hydrolase</keyword>
<dbReference type="AlphaFoldDB" id="A0A917MPG2"/>
<dbReference type="Proteomes" id="UP000657592">
    <property type="component" value="Unassembled WGS sequence"/>
</dbReference>
<protein>
    <submittedName>
        <fullName evidence="4">Hydrolase</fullName>
    </submittedName>
</protein>
<reference evidence="4" key="2">
    <citation type="submission" date="2020-09" db="EMBL/GenBank/DDBJ databases">
        <authorList>
            <person name="Sun Q."/>
            <person name="Zhou Y."/>
        </authorList>
    </citation>
    <scope>NUCLEOTIDE SEQUENCE</scope>
    <source>
        <strain evidence="4">CGMCC 1.15794</strain>
    </source>
</reference>
<gene>
    <name evidence="4" type="ORF">GCM10010921_23830</name>
</gene>
<name>A0A917MPG2_9MICO</name>